<dbReference type="Pfam" id="PF00861">
    <property type="entry name" value="Ribosomal_L18p"/>
    <property type="match status" value="1"/>
</dbReference>
<evidence type="ECO:0000256" key="1">
    <source>
        <dbReference type="ARBA" id="ARBA00007116"/>
    </source>
</evidence>
<dbReference type="NCBIfam" id="TIGR00060">
    <property type="entry name" value="L18_bact"/>
    <property type="match status" value="1"/>
</dbReference>
<keyword evidence="2 7" id="KW-0699">rRNA-binding</keyword>
<comment type="subunit">
    <text evidence="7">Part of the 50S ribosomal subunit; part of the 5S rRNA/L5/L18/L25 subcomplex. Contacts the 5S and 23S rRNAs.</text>
</comment>
<dbReference type="Gene3D" id="3.30.420.100">
    <property type="match status" value="1"/>
</dbReference>
<dbReference type="InterPro" id="IPR005484">
    <property type="entry name" value="Ribosomal_uL18_bac/plant/anim"/>
</dbReference>
<dbReference type="HAMAP" id="MF_01337_B">
    <property type="entry name" value="Ribosomal_uL18_B"/>
    <property type="match status" value="1"/>
</dbReference>
<protein>
    <recommendedName>
        <fullName evidence="6 7">Large ribosomal subunit protein uL18</fullName>
    </recommendedName>
</protein>
<evidence type="ECO:0000256" key="3">
    <source>
        <dbReference type="ARBA" id="ARBA00022884"/>
    </source>
</evidence>
<evidence type="ECO:0000256" key="2">
    <source>
        <dbReference type="ARBA" id="ARBA00022730"/>
    </source>
</evidence>
<dbReference type="EMBL" id="PXYV01000035">
    <property type="protein sequence ID" value="PSR21388.1"/>
    <property type="molecule type" value="Genomic_DNA"/>
</dbReference>
<evidence type="ECO:0000313" key="8">
    <source>
        <dbReference type="EMBL" id="PSR21388.1"/>
    </source>
</evidence>
<gene>
    <name evidence="7" type="primary">rplR</name>
    <name evidence="8" type="ORF">C7B45_11025</name>
</gene>
<dbReference type="GO" id="GO:0003735">
    <property type="term" value="F:structural constituent of ribosome"/>
    <property type="evidence" value="ECO:0007669"/>
    <property type="project" value="InterPro"/>
</dbReference>
<evidence type="ECO:0000256" key="5">
    <source>
        <dbReference type="ARBA" id="ARBA00023274"/>
    </source>
</evidence>
<keyword evidence="5 7" id="KW-0687">Ribonucleoprotein</keyword>
<name>A0A2T2WGM5_9FIRM</name>
<dbReference type="AlphaFoldDB" id="A0A2T2WGM5"/>
<comment type="similarity">
    <text evidence="1 7">Belongs to the universal ribosomal protein uL18 family.</text>
</comment>
<dbReference type="SUPFAM" id="SSF53137">
    <property type="entry name" value="Translational machinery components"/>
    <property type="match status" value="1"/>
</dbReference>
<dbReference type="CDD" id="cd00432">
    <property type="entry name" value="Ribosomal_L18_L5e"/>
    <property type="match status" value="1"/>
</dbReference>
<sequence>MYKRFDRNAARKKRHYRIRAKVHGTPERPRLNVFRSNLNMYAQIIDDTKGHTIAAASTLEAQVKTEPGRLTIAKAAVVGRLVAERALAQGITKVVFDRGGYRYHGRVKALADAAREAGLEF</sequence>
<dbReference type="InterPro" id="IPR004389">
    <property type="entry name" value="Ribosomal_uL18_bac-type"/>
</dbReference>
<comment type="caution">
    <text evidence="8">The sequence shown here is derived from an EMBL/GenBank/DDBJ whole genome shotgun (WGS) entry which is preliminary data.</text>
</comment>
<keyword evidence="3 7" id="KW-0694">RNA-binding</keyword>
<dbReference type="GO" id="GO:0022625">
    <property type="term" value="C:cytosolic large ribosomal subunit"/>
    <property type="evidence" value="ECO:0007669"/>
    <property type="project" value="TreeGrafter"/>
</dbReference>
<evidence type="ECO:0000313" key="9">
    <source>
        <dbReference type="Proteomes" id="UP000241848"/>
    </source>
</evidence>
<dbReference type="Proteomes" id="UP000241848">
    <property type="component" value="Unassembled WGS sequence"/>
</dbReference>
<evidence type="ECO:0000256" key="7">
    <source>
        <dbReference type="HAMAP-Rule" id="MF_01337"/>
    </source>
</evidence>
<dbReference type="InterPro" id="IPR057268">
    <property type="entry name" value="Ribosomal_L18"/>
</dbReference>
<evidence type="ECO:0000256" key="6">
    <source>
        <dbReference type="ARBA" id="ARBA00035197"/>
    </source>
</evidence>
<evidence type="ECO:0000256" key="4">
    <source>
        <dbReference type="ARBA" id="ARBA00022980"/>
    </source>
</evidence>
<dbReference type="FunFam" id="3.30.420.100:FF:000001">
    <property type="entry name" value="50S ribosomal protein L18"/>
    <property type="match status" value="1"/>
</dbReference>
<comment type="function">
    <text evidence="7">This is one of the proteins that bind and probably mediate the attachment of the 5S RNA into the large ribosomal subunit, where it forms part of the central protuberance.</text>
</comment>
<organism evidence="8 9">
    <name type="scientific">Sulfobacillus acidophilus</name>
    <dbReference type="NCBI Taxonomy" id="53633"/>
    <lineage>
        <taxon>Bacteria</taxon>
        <taxon>Bacillati</taxon>
        <taxon>Bacillota</taxon>
        <taxon>Clostridia</taxon>
        <taxon>Eubacteriales</taxon>
        <taxon>Clostridiales Family XVII. Incertae Sedis</taxon>
        <taxon>Sulfobacillus</taxon>
    </lineage>
</organism>
<accession>A0A2T2WGM5</accession>
<dbReference type="PANTHER" id="PTHR12899">
    <property type="entry name" value="39S RIBOSOMAL PROTEIN L18, MITOCHONDRIAL"/>
    <property type="match status" value="1"/>
</dbReference>
<keyword evidence="4 7" id="KW-0689">Ribosomal protein</keyword>
<dbReference type="PANTHER" id="PTHR12899:SF3">
    <property type="entry name" value="LARGE RIBOSOMAL SUBUNIT PROTEIN UL18M"/>
    <property type="match status" value="1"/>
</dbReference>
<dbReference type="GO" id="GO:0008097">
    <property type="term" value="F:5S rRNA binding"/>
    <property type="evidence" value="ECO:0007669"/>
    <property type="project" value="TreeGrafter"/>
</dbReference>
<proteinExistence type="inferred from homology"/>
<reference evidence="8 9" key="1">
    <citation type="journal article" date="2014" name="BMC Genomics">
        <title>Comparison of environmental and isolate Sulfobacillus genomes reveals diverse carbon, sulfur, nitrogen, and hydrogen metabolisms.</title>
        <authorList>
            <person name="Justice N.B."/>
            <person name="Norman A."/>
            <person name="Brown C.T."/>
            <person name="Singh A."/>
            <person name="Thomas B.C."/>
            <person name="Banfield J.F."/>
        </authorList>
    </citation>
    <scope>NUCLEOTIDE SEQUENCE [LARGE SCALE GENOMIC DNA]</scope>
    <source>
        <strain evidence="8">AMDSBA3</strain>
    </source>
</reference>
<dbReference type="GO" id="GO:0006412">
    <property type="term" value="P:translation"/>
    <property type="evidence" value="ECO:0007669"/>
    <property type="project" value="UniProtKB-UniRule"/>
</dbReference>